<dbReference type="InterPro" id="IPR022357">
    <property type="entry name" value="MIP_CS"/>
</dbReference>
<reference evidence="11 12" key="1">
    <citation type="journal article" date="2024" name="Nat. Commun.">
        <title>Phylogenomics reveals the evolutionary origins of lichenization in chlorophyte algae.</title>
        <authorList>
            <person name="Puginier C."/>
            <person name="Libourel C."/>
            <person name="Otte J."/>
            <person name="Skaloud P."/>
            <person name="Haon M."/>
            <person name="Grisel S."/>
            <person name="Petersen M."/>
            <person name="Berrin J.G."/>
            <person name="Delaux P.M."/>
            <person name="Dal Grande F."/>
            <person name="Keller J."/>
        </authorList>
    </citation>
    <scope>NUCLEOTIDE SEQUENCE [LARGE SCALE GENOMIC DNA]</scope>
    <source>
        <strain evidence="11 12">SAG 2523</strain>
    </source>
</reference>
<evidence type="ECO:0000256" key="9">
    <source>
        <dbReference type="SAM" id="Phobius"/>
    </source>
</evidence>
<keyword evidence="4" id="KW-1003">Cell membrane</keyword>
<dbReference type="PROSITE" id="PS00221">
    <property type="entry name" value="MIP"/>
    <property type="match status" value="1"/>
</dbReference>
<keyword evidence="3 8" id="KW-0813">Transport</keyword>
<evidence type="ECO:0000256" key="7">
    <source>
        <dbReference type="ARBA" id="ARBA00023136"/>
    </source>
</evidence>
<keyword evidence="5 8" id="KW-0812">Transmembrane</keyword>
<proteinExistence type="inferred from homology"/>
<protein>
    <recommendedName>
        <fullName evidence="13">Aquaporin</fullName>
    </recommendedName>
</protein>
<dbReference type="GO" id="GO:0015250">
    <property type="term" value="F:water channel activity"/>
    <property type="evidence" value="ECO:0007669"/>
    <property type="project" value="TreeGrafter"/>
</dbReference>
<dbReference type="CDD" id="cd00333">
    <property type="entry name" value="MIP"/>
    <property type="match status" value="1"/>
</dbReference>
<feature type="transmembrane region" description="Helical" evidence="9">
    <location>
        <begin position="75"/>
        <end position="97"/>
    </location>
</feature>
<dbReference type="Proteomes" id="UP001485043">
    <property type="component" value="Unassembled WGS sequence"/>
</dbReference>
<evidence type="ECO:0000256" key="5">
    <source>
        <dbReference type="ARBA" id="ARBA00022692"/>
    </source>
</evidence>
<accession>A0AAW1SE41</accession>
<evidence type="ECO:0000256" key="10">
    <source>
        <dbReference type="SAM" id="SignalP"/>
    </source>
</evidence>
<keyword evidence="10" id="KW-0732">Signal</keyword>
<feature type="transmembrane region" description="Helical" evidence="9">
    <location>
        <begin position="210"/>
        <end position="230"/>
    </location>
</feature>
<evidence type="ECO:0000256" key="3">
    <source>
        <dbReference type="ARBA" id="ARBA00022448"/>
    </source>
</evidence>
<feature type="transmembrane region" description="Helical" evidence="9">
    <location>
        <begin position="44"/>
        <end position="63"/>
    </location>
</feature>
<organism evidence="11 12">
    <name type="scientific">Apatococcus fuscideae</name>
    <dbReference type="NCBI Taxonomy" id="2026836"/>
    <lineage>
        <taxon>Eukaryota</taxon>
        <taxon>Viridiplantae</taxon>
        <taxon>Chlorophyta</taxon>
        <taxon>core chlorophytes</taxon>
        <taxon>Trebouxiophyceae</taxon>
        <taxon>Chlorellales</taxon>
        <taxon>Chlorellaceae</taxon>
        <taxon>Apatococcus</taxon>
    </lineage>
</organism>
<dbReference type="Gene3D" id="1.20.1080.10">
    <property type="entry name" value="Glycerol uptake facilitator protein"/>
    <property type="match status" value="1"/>
</dbReference>
<comment type="caution">
    <text evidence="11">The sequence shown here is derived from an EMBL/GenBank/DDBJ whole genome shotgun (WGS) entry which is preliminary data.</text>
</comment>
<dbReference type="GO" id="GO:0005886">
    <property type="term" value="C:plasma membrane"/>
    <property type="evidence" value="ECO:0007669"/>
    <property type="project" value="UniProtKB-SubCell"/>
</dbReference>
<evidence type="ECO:0000256" key="4">
    <source>
        <dbReference type="ARBA" id="ARBA00022475"/>
    </source>
</evidence>
<comment type="similarity">
    <text evidence="2 8">Belongs to the MIP/aquaporin (TC 1.A.8) family.</text>
</comment>
<evidence type="ECO:0000256" key="2">
    <source>
        <dbReference type="ARBA" id="ARBA00006175"/>
    </source>
</evidence>
<sequence length="302" mass="31306">MEFLGSLLFLFTSVGTVVFSCNTSGALSAGGTATATCSLDESRVLVIALGFGISIFCLIYLVAPFSGGHLNPAVTIGLLVGCRITLLRAICFIPAQLAGATVGTALVKAVNKVDYAISGGGANALSNGTELGGAWTLECVLTFGLMIIVMAATDSGRGRVAAHMTVLAPLAVGLWVFVANLVAIPIDGCSINPARSFGPAAVSHNWAQHWLYWVGPLSGAILAGVFYSIIMEPIAVNIVDETAYPVKLPQFPGSGTMRERGWQSLKEEIANADNDIGEDTRVDDSATSVTIKAAALPSTQDV</sequence>
<feature type="signal peptide" evidence="10">
    <location>
        <begin position="1"/>
        <end position="20"/>
    </location>
</feature>
<comment type="subcellular location">
    <subcellularLocation>
        <location evidence="1">Cell membrane</location>
        <topology evidence="1">Multi-pass membrane protein</topology>
    </subcellularLocation>
</comment>
<name>A0AAW1SE41_9CHLO</name>
<evidence type="ECO:0000313" key="11">
    <source>
        <dbReference type="EMBL" id="KAK9843906.1"/>
    </source>
</evidence>
<feature type="chain" id="PRO_5043878475" description="Aquaporin" evidence="10">
    <location>
        <begin position="21"/>
        <end position="302"/>
    </location>
</feature>
<feature type="transmembrane region" description="Helical" evidence="9">
    <location>
        <begin position="164"/>
        <end position="186"/>
    </location>
</feature>
<evidence type="ECO:0000256" key="8">
    <source>
        <dbReference type="RuleBase" id="RU000477"/>
    </source>
</evidence>
<evidence type="ECO:0000313" key="12">
    <source>
        <dbReference type="Proteomes" id="UP001485043"/>
    </source>
</evidence>
<gene>
    <name evidence="11" type="ORF">WJX84_012235</name>
</gene>
<dbReference type="PANTHER" id="PTHR19139:SF199">
    <property type="entry name" value="MIP17260P"/>
    <property type="match status" value="1"/>
</dbReference>
<dbReference type="AlphaFoldDB" id="A0AAW1SE41"/>
<dbReference type="PANTHER" id="PTHR19139">
    <property type="entry name" value="AQUAPORIN TRANSPORTER"/>
    <property type="match status" value="1"/>
</dbReference>
<keyword evidence="7 9" id="KW-0472">Membrane</keyword>
<evidence type="ECO:0008006" key="13">
    <source>
        <dbReference type="Google" id="ProtNLM"/>
    </source>
</evidence>
<dbReference type="InterPro" id="IPR023271">
    <property type="entry name" value="Aquaporin-like"/>
</dbReference>
<dbReference type="InterPro" id="IPR000425">
    <property type="entry name" value="MIP"/>
</dbReference>
<dbReference type="SUPFAM" id="SSF81338">
    <property type="entry name" value="Aquaporin-like"/>
    <property type="match status" value="1"/>
</dbReference>
<keyword evidence="6 9" id="KW-1133">Transmembrane helix</keyword>
<evidence type="ECO:0000256" key="1">
    <source>
        <dbReference type="ARBA" id="ARBA00004651"/>
    </source>
</evidence>
<dbReference type="EMBL" id="JALJOV010001662">
    <property type="protein sequence ID" value="KAK9843906.1"/>
    <property type="molecule type" value="Genomic_DNA"/>
</dbReference>
<evidence type="ECO:0000256" key="6">
    <source>
        <dbReference type="ARBA" id="ARBA00022989"/>
    </source>
</evidence>
<dbReference type="PRINTS" id="PR00783">
    <property type="entry name" value="MINTRINSICP"/>
</dbReference>
<feature type="transmembrane region" description="Helical" evidence="9">
    <location>
        <begin position="133"/>
        <end position="152"/>
    </location>
</feature>
<dbReference type="InterPro" id="IPR034294">
    <property type="entry name" value="Aquaporin_transptr"/>
</dbReference>
<keyword evidence="12" id="KW-1185">Reference proteome</keyword>
<dbReference type="Pfam" id="PF00230">
    <property type="entry name" value="MIP"/>
    <property type="match status" value="1"/>
</dbReference>